<comment type="caution">
    <text evidence="2">The sequence shown here is derived from an EMBL/GenBank/DDBJ whole genome shotgun (WGS) entry which is preliminary data.</text>
</comment>
<evidence type="ECO:0000313" key="2">
    <source>
        <dbReference type="EMBL" id="KAA0060644.1"/>
    </source>
</evidence>
<dbReference type="EMBL" id="SSTE01005668">
    <property type="protein sequence ID" value="KAA0060644.1"/>
    <property type="molecule type" value="Genomic_DNA"/>
</dbReference>
<dbReference type="InterPro" id="IPR002877">
    <property type="entry name" value="RNA_MeTrfase_FtsJ_dom"/>
</dbReference>
<dbReference type="Proteomes" id="UP000321393">
    <property type="component" value="Unassembled WGS sequence"/>
</dbReference>
<dbReference type="Pfam" id="PF01728">
    <property type="entry name" value="FtsJ"/>
    <property type="match status" value="1"/>
</dbReference>
<dbReference type="GO" id="GO:0032259">
    <property type="term" value="P:methylation"/>
    <property type="evidence" value="ECO:0007669"/>
    <property type="project" value="UniProtKB-KW"/>
</dbReference>
<name>A0A5A7V018_CUCMM</name>
<dbReference type="SUPFAM" id="SSF53335">
    <property type="entry name" value="S-adenosyl-L-methionine-dependent methyltransferases"/>
    <property type="match status" value="1"/>
</dbReference>
<proteinExistence type="predicted"/>
<evidence type="ECO:0000259" key="1">
    <source>
        <dbReference type="Pfam" id="PF01728"/>
    </source>
</evidence>
<feature type="domain" description="Ribosomal RNA methyltransferase FtsJ" evidence="1">
    <location>
        <begin position="22"/>
        <end position="74"/>
    </location>
</feature>
<sequence length="86" mass="9385">MVRSVRVVVQIRWSNFSAQDIRELLTDFKLITSGSSILDLGCAPGAWLQVACQSLRPPRNGGSILGIDMKKGSSCALRFKSINCLC</sequence>
<dbReference type="Gene3D" id="3.40.50.150">
    <property type="entry name" value="Vaccinia Virus protein VP39"/>
    <property type="match status" value="1"/>
</dbReference>
<dbReference type="GO" id="GO:0008168">
    <property type="term" value="F:methyltransferase activity"/>
    <property type="evidence" value="ECO:0007669"/>
    <property type="project" value="UniProtKB-KW"/>
</dbReference>
<gene>
    <name evidence="2" type="ORF">E6C27_scaffold22G005300</name>
</gene>
<dbReference type="InterPro" id="IPR029063">
    <property type="entry name" value="SAM-dependent_MTases_sf"/>
</dbReference>
<reference evidence="2 3" key="1">
    <citation type="submission" date="2019-08" db="EMBL/GenBank/DDBJ databases">
        <title>Draft genome sequences of two oriental melons (Cucumis melo L. var makuwa).</title>
        <authorList>
            <person name="Kwon S.-Y."/>
        </authorList>
    </citation>
    <scope>NUCLEOTIDE SEQUENCE [LARGE SCALE GENOMIC DNA]</scope>
    <source>
        <strain evidence="3">cv. SW 3</strain>
        <tissue evidence="2">Leaf</tissue>
    </source>
</reference>
<dbReference type="AlphaFoldDB" id="A0A5A7V018"/>
<dbReference type="OrthoDB" id="20105at2759"/>
<protein>
    <submittedName>
        <fullName evidence="2">Ribosomal RNA large subunit methyltransferase E isoform X3</fullName>
    </submittedName>
</protein>
<organism evidence="2 3">
    <name type="scientific">Cucumis melo var. makuwa</name>
    <name type="common">Oriental melon</name>
    <dbReference type="NCBI Taxonomy" id="1194695"/>
    <lineage>
        <taxon>Eukaryota</taxon>
        <taxon>Viridiplantae</taxon>
        <taxon>Streptophyta</taxon>
        <taxon>Embryophyta</taxon>
        <taxon>Tracheophyta</taxon>
        <taxon>Spermatophyta</taxon>
        <taxon>Magnoliopsida</taxon>
        <taxon>eudicotyledons</taxon>
        <taxon>Gunneridae</taxon>
        <taxon>Pentapetalae</taxon>
        <taxon>rosids</taxon>
        <taxon>fabids</taxon>
        <taxon>Cucurbitales</taxon>
        <taxon>Cucurbitaceae</taxon>
        <taxon>Benincaseae</taxon>
        <taxon>Cucumis</taxon>
    </lineage>
</organism>
<accession>A0A5A7V018</accession>
<evidence type="ECO:0000313" key="3">
    <source>
        <dbReference type="Proteomes" id="UP000321393"/>
    </source>
</evidence>
<keyword evidence="2" id="KW-0489">Methyltransferase</keyword>
<keyword evidence="2" id="KW-0808">Transferase</keyword>
<dbReference type="STRING" id="1194695.A0A5A7V018"/>